<keyword evidence="3" id="KW-1185">Reference proteome</keyword>
<feature type="compositionally biased region" description="Basic and acidic residues" evidence="1">
    <location>
        <begin position="123"/>
        <end position="149"/>
    </location>
</feature>
<gene>
    <name evidence="2" type="ORF">PCOR1329_LOCUS64104</name>
</gene>
<accession>A0ABN9W4Z2</accession>
<feature type="compositionally biased region" description="Basic and acidic residues" evidence="1">
    <location>
        <begin position="105"/>
        <end position="114"/>
    </location>
</feature>
<reference evidence="2" key="1">
    <citation type="submission" date="2023-10" db="EMBL/GenBank/DDBJ databases">
        <authorList>
            <person name="Chen Y."/>
            <person name="Shah S."/>
            <person name="Dougan E. K."/>
            <person name="Thang M."/>
            <person name="Chan C."/>
        </authorList>
    </citation>
    <scope>NUCLEOTIDE SEQUENCE [LARGE SCALE GENOMIC DNA]</scope>
</reference>
<feature type="compositionally biased region" description="Basic and acidic residues" evidence="1">
    <location>
        <begin position="165"/>
        <end position="201"/>
    </location>
</feature>
<evidence type="ECO:0000313" key="3">
    <source>
        <dbReference type="Proteomes" id="UP001189429"/>
    </source>
</evidence>
<organism evidence="2 3">
    <name type="scientific">Prorocentrum cordatum</name>
    <dbReference type="NCBI Taxonomy" id="2364126"/>
    <lineage>
        <taxon>Eukaryota</taxon>
        <taxon>Sar</taxon>
        <taxon>Alveolata</taxon>
        <taxon>Dinophyceae</taxon>
        <taxon>Prorocentrales</taxon>
        <taxon>Prorocentraceae</taxon>
        <taxon>Prorocentrum</taxon>
    </lineage>
</organism>
<name>A0ABN9W4Z2_9DINO</name>
<protein>
    <submittedName>
        <fullName evidence="2">Uncharacterized protein</fullName>
    </submittedName>
</protein>
<evidence type="ECO:0000256" key="1">
    <source>
        <dbReference type="SAM" id="MobiDB-lite"/>
    </source>
</evidence>
<comment type="caution">
    <text evidence="2">The sequence shown here is derived from an EMBL/GenBank/DDBJ whole genome shotgun (WGS) entry which is preliminary data.</text>
</comment>
<feature type="region of interest" description="Disordered" evidence="1">
    <location>
        <begin position="105"/>
        <end position="201"/>
    </location>
</feature>
<evidence type="ECO:0000313" key="2">
    <source>
        <dbReference type="EMBL" id="CAK0881176.1"/>
    </source>
</evidence>
<feature type="non-terminal residue" evidence="2">
    <location>
        <position position="201"/>
    </location>
</feature>
<dbReference type="EMBL" id="CAUYUJ010018163">
    <property type="protein sequence ID" value="CAK0881176.1"/>
    <property type="molecule type" value="Genomic_DNA"/>
</dbReference>
<proteinExistence type="predicted"/>
<dbReference type="Proteomes" id="UP001189429">
    <property type="component" value="Unassembled WGS sequence"/>
</dbReference>
<sequence>MLAVGNTVAVGARAVDRSVVRHFVASFIGELTLRCASVSERRHVKAYVYGLLAGCLVKSSSRVDDLERLADNFSHLEQDTFHLQTLLNVGLTGAGLAVLTYRRPAEARHKDRSRERRRTASGGEKDSRRERRGDHHRSDDRSRRGEEHRRSTKSASASAGGVALVDRDRRGEARKQDRRDDREDARREKHRERREYRSETE</sequence>